<organism evidence="6 7">
    <name type="scientific">Pseudomonas farsensis</name>
    <dbReference type="NCBI Taxonomy" id="2745492"/>
    <lineage>
        <taxon>Bacteria</taxon>
        <taxon>Pseudomonadati</taxon>
        <taxon>Pseudomonadota</taxon>
        <taxon>Gammaproteobacteria</taxon>
        <taxon>Pseudomonadales</taxon>
        <taxon>Pseudomonadaceae</taxon>
        <taxon>Pseudomonas</taxon>
    </lineage>
</organism>
<evidence type="ECO:0000256" key="3">
    <source>
        <dbReference type="ARBA" id="ARBA00022676"/>
    </source>
</evidence>
<dbReference type="SUPFAM" id="SSF53448">
    <property type="entry name" value="Nucleotide-diphospho-sugar transferases"/>
    <property type="match status" value="1"/>
</dbReference>
<dbReference type="Gene3D" id="3.90.550.10">
    <property type="entry name" value="Spore Coat Polysaccharide Biosynthesis Protein SpsA, Chain A"/>
    <property type="match status" value="1"/>
</dbReference>
<dbReference type="InterPro" id="IPR029044">
    <property type="entry name" value="Nucleotide-diphossugar_trans"/>
</dbReference>
<evidence type="ECO:0000256" key="4">
    <source>
        <dbReference type="ARBA" id="ARBA00022679"/>
    </source>
</evidence>
<dbReference type="Pfam" id="PF00535">
    <property type="entry name" value="Glycos_transf_2"/>
    <property type="match status" value="1"/>
</dbReference>
<feature type="domain" description="Glycosyltransferase 2-like" evidence="5">
    <location>
        <begin position="45"/>
        <end position="152"/>
    </location>
</feature>
<dbReference type="RefSeq" id="WP_339599738.1">
    <property type="nucleotide sequence ID" value="NZ_JBBHLC010000041.1"/>
</dbReference>
<dbReference type="CDD" id="cd04196">
    <property type="entry name" value="GT_2_like_d"/>
    <property type="match status" value="1"/>
</dbReference>
<name>A0ABU8QV51_9PSED</name>
<proteinExistence type="inferred from homology"/>
<dbReference type="PANTHER" id="PTHR43685">
    <property type="entry name" value="GLYCOSYLTRANSFERASE"/>
    <property type="match status" value="1"/>
</dbReference>
<evidence type="ECO:0000256" key="1">
    <source>
        <dbReference type="ARBA" id="ARBA00006739"/>
    </source>
</evidence>
<evidence type="ECO:0000313" key="6">
    <source>
        <dbReference type="EMBL" id="MEJ5864511.1"/>
    </source>
</evidence>
<sequence length="345" mass="38936">MLIFLGAVYRDWGAAVHSAYSGARSSDVLVGCESSVALENDHVAILMCTYNGGAFLRAQLDSISSQSHGDWSLHVSDDGSTDGTHELLRSFQHLQGAHRVHLYAGPGIGFVANFLSLTCREGIHAQFFAWSDQDDVWHEDKLQVALKWLRRVPAERPALYCGRTQIVCEAGAHRTFSPRFTFAPHFRNALVQSIAGGNTMVFNLSARALLVEAGWHVAVPSHDWWCYQLVCGAEGEVRYDPRPWLMYRQHAGNIIGSNTGLNNQLKRCRMLLEGKLRGWNTQNICALEKMQHRFDEKHRRSLALFKAARQQRLPWRLLNLLRARLYRQTLMGNIGLFAAALLKKI</sequence>
<protein>
    <submittedName>
        <fullName evidence="6">Glycosyltransferase family 2 protein</fullName>
    </submittedName>
</protein>
<reference evidence="6 7" key="1">
    <citation type="submission" date="2024-02" db="EMBL/GenBank/DDBJ databases">
        <title>Identification of pathogenicity and growth-promoting function of Pseudomonas putida variant.</title>
        <authorList>
            <person name="Sun J."/>
        </authorList>
    </citation>
    <scope>NUCLEOTIDE SEQUENCE [LARGE SCALE GENOMIC DNA]</scope>
    <source>
        <strain evidence="6 7">A03</strain>
    </source>
</reference>
<gene>
    <name evidence="6" type="ORF">V7S98_14890</name>
</gene>
<comment type="caution">
    <text evidence="6">The sequence shown here is derived from an EMBL/GenBank/DDBJ whole genome shotgun (WGS) entry which is preliminary data.</text>
</comment>
<accession>A0ABU8QV51</accession>
<evidence type="ECO:0000313" key="7">
    <source>
        <dbReference type="Proteomes" id="UP001380290"/>
    </source>
</evidence>
<evidence type="ECO:0000259" key="5">
    <source>
        <dbReference type="Pfam" id="PF00535"/>
    </source>
</evidence>
<dbReference type="InterPro" id="IPR001173">
    <property type="entry name" value="Glyco_trans_2-like"/>
</dbReference>
<dbReference type="PANTHER" id="PTHR43685:SF5">
    <property type="entry name" value="GLYCOSYLTRANSFERASE EPSE-RELATED"/>
    <property type="match status" value="1"/>
</dbReference>
<keyword evidence="3" id="KW-0328">Glycosyltransferase</keyword>
<evidence type="ECO:0000256" key="2">
    <source>
        <dbReference type="ARBA" id="ARBA00022519"/>
    </source>
</evidence>
<keyword evidence="2" id="KW-1003">Cell membrane</keyword>
<dbReference type="Proteomes" id="UP001380290">
    <property type="component" value="Unassembled WGS sequence"/>
</dbReference>
<keyword evidence="7" id="KW-1185">Reference proteome</keyword>
<keyword evidence="2" id="KW-0997">Cell inner membrane</keyword>
<keyword evidence="2" id="KW-0472">Membrane</keyword>
<keyword evidence="4" id="KW-0808">Transferase</keyword>
<dbReference type="EMBL" id="JBBHLC010000041">
    <property type="protein sequence ID" value="MEJ5864511.1"/>
    <property type="molecule type" value="Genomic_DNA"/>
</dbReference>
<dbReference type="InterPro" id="IPR050834">
    <property type="entry name" value="Glycosyltransf_2"/>
</dbReference>
<comment type="similarity">
    <text evidence="1">Belongs to the glycosyltransferase 2 family.</text>
</comment>